<reference evidence="2 3" key="1">
    <citation type="submission" date="2014-05" db="EMBL/GenBank/DDBJ databases">
        <title>ATOL: Assembling a taxonomically balanced genome-scale reconstruction of the evolutionary history of the Enterobacteriaceae.</title>
        <authorList>
            <person name="Plunkett G.III."/>
            <person name="Neeno-Eckwall E.C."/>
            <person name="Glasner J.D."/>
            <person name="Perna N.T."/>
        </authorList>
    </citation>
    <scope>NUCLEOTIDE SEQUENCE [LARGE SCALE GENOMIC DNA]</scope>
    <source>
        <strain evidence="2 3">ATCC 33852</strain>
    </source>
</reference>
<protein>
    <submittedName>
        <fullName evidence="2">Double-stranded beta-helix domain-containing protein</fullName>
    </submittedName>
</protein>
<dbReference type="SUPFAM" id="SSF51182">
    <property type="entry name" value="RmlC-like cupins"/>
    <property type="match status" value="1"/>
</dbReference>
<dbReference type="InterPro" id="IPR053146">
    <property type="entry name" value="QDO-like"/>
</dbReference>
<proteinExistence type="predicted"/>
<dbReference type="STRING" id="910964.GEAM_0588"/>
<dbReference type="InterPro" id="IPR011051">
    <property type="entry name" value="RmlC_Cupin_sf"/>
</dbReference>
<organism evidence="2 3">
    <name type="scientific">Ewingella americana (strain ATCC 33852 / DSM 4580 / CCUG 14506 / JCM 5911 / LMG 7869 / NCTC 12157 / CDC 1468-78)</name>
    <dbReference type="NCBI Taxonomy" id="910964"/>
    <lineage>
        <taxon>Bacteria</taxon>
        <taxon>Pseudomonadati</taxon>
        <taxon>Pseudomonadota</taxon>
        <taxon>Gammaproteobacteria</taxon>
        <taxon>Enterobacterales</taxon>
        <taxon>Yersiniaceae</taxon>
        <taxon>Ewingella</taxon>
    </lineage>
</organism>
<gene>
    <name evidence="2" type="ORF">GEAM_0588</name>
</gene>
<name>A0A085GMF0_EWIA3</name>
<comment type="caution">
    <text evidence="2">The sequence shown here is derived from an EMBL/GenBank/DDBJ whole genome shotgun (WGS) entry which is preliminary data.</text>
</comment>
<dbReference type="Pfam" id="PF07883">
    <property type="entry name" value="Cupin_2"/>
    <property type="match status" value="1"/>
</dbReference>
<dbReference type="eggNOG" id="COG0662">
    <property type="taxonomic scope" value="Bacteria"/>
</dbReference>
<dbReference type="InterPro" id="IPR013096">
    <property type="entry name" value="Cupin_2"/>
</dbReference>
<accession>A0A085GMF0</accession>
<evidence type="ECO:0000313" key="3">
    <source>
        <dbReference type="Proteomes" id="UP000028640"/>
    </source>
</evidence>
<dbReference type="AlphaFoldDB" id="A0A085GMF0"/>
<dbReference type="PANTHER" id="PTHR36440:SF1">
    <property type="entry name" value="PUTATIVE (AFU_ORTHOLOGUE AFUA_8G07350)-RELATED"/>
    <property type="match status" value="1"/>
</dbReference>
<dbReference type="InterPro" id="IPR014710">
    <property type="entry name" value="RmlC-like_jellyroll"/>
</dbReference>
<dbReference type="EMBL" id="JMPJ01000023">
    <property type="protein sequence ID" value="KFC84895.1"/>
    <property type="molecule type" value="Genomic_DNA"/>
</dbReference>
<dbReference type="PANTHER" id="PTHR36440">
    <property type="entry name" value="PUTATIVE (AFU_ORTHOLOGUE AFUA_8G07350)-RELATED"/>
    <property type="match status" value="1"/>
</dbReference>
<keyword evidence="3" id="KW-1185">Reference proteome</keyword>
<sequence>MIRVSAEETGGLYSVVEIISQPGDGTPLHVHANEDEYALVLEGTARIAYGDEVIDAKTGDSLLLKRGIPHAWANRTDQPMRLLMTCTPGGVEIALRLIAAQDFERLGAIGESLAVTVLGPTPF</sequence>
<dbReference type="Proteomes" id="UP000028640">
    <property type="component" value="Unassembled WGS sequence"/>
</dbReference>
<evidence type="ECO:0000313" key="2">
    <source>
        <dbReference type="EMBL" id="KFC84895.1"/>
    </source>
</evidence>
<dbReference type="Gene3D" id="2.60.120.10">
    <property type="entry name" value="Jelly Rolls"/>
    <property type="match status" value="1"/>
</dbReference>
<evidence type="ECO:0000259" key="1">
    <source>
        <dbReference type="Pfam" id="PF07883"/>
    </source>
</evidence>
<feature type="domain" description="Cupin type-2" evidence="1">
    <location>
        <begin position="20"/>
        <end position="85"/>
    </location>
</feature>